<name>A0A231H4X9_9NOCA</name>
<gene>
    <name evidence="1" type="ORF">B7C42_04126</name>
</gene>
<dbReference type="Proteomes" id="UP000215506">
    <property type="component" value="Unassembled WGS sequence"/>
</dbReference>
<protein>
    <recommendedName>
        <fullName evidence="3">Tetratricopeptide repeat protein</fullName>
    </recommendedName>
</protein>
<sequence>MTDTVTHDPTMAAIGAAVERGRDGETDSARTRLVELWEEIGPAGDPLHRCTLAHHLADLHTDPARALVWDVRALDAADALTEARVQSHHASLHIAGFYPSLHLNIADNYRLLGSFAAAAEHIAVARRHIGALADDGYGRLIRRAIEEVAAAIEHRSTRRRDSAPGTSGA</sequence>
<evidence type="ECO:0000313" key="2">
    <source>
        <dbReference type="Proteomes" id="UP000215506"/>
    </source>
</evidence>
<evidence type="ECO:0000313" key="1">
    <source>
        <dbReference type="EMBL" id="OXR43887.1"/>
    </source>
</evidence>
<dbReference type="RefSeq" id="WP_039781090.1">
    <property type="nucleotide sequence ID" value="NZ_JAAXOR010000004.1"/>
</dbReference>
<evidence type="ECO:0008006" key="3">
    <source>
        <dbReference type="Google" id="ProtNLM"/>
    </source>
</evidence>
<reference evidence="1 2" key="1">
    <citation type="submission" date="2017-07" db="EMBL/GenBank/DDBJ databases">
        <title>First draft Genome Sequence of Nocardia cerradoensis isolated from human infection.</title>
        <authorList>
            <person name="Carrasco G."/>
        </authorList>
    </citation>
    <scope>NUCLEOTIDE SEQUENCE [LARGE SCALE GENOMIC DNA]</scope>
    <source>
        <strain evidence="1 2">CNM20130759</strain>
    </source>
</reference>
<organism evidence="1 2">
    <name type="scientific">Nocardia cerradoensis</name>
    <dbReference type="NCBI Taxonomy" id="85688"/>
    <lineage>
        <taxon>Bacteria</taxon>
        <taxon>Bacillati</taxon>
        <taxon>Actinomycetota</taxon>
        <taxon>Actinomycetes</taxon>
        <taxon>Mycobacteriales</taxon>
        <taxon>Nocardiaceae</taxon>
        <taxon>Nocardia</taxon>
    </lineage>
</organism>
<accession>A0A231H4X9</accession>
<dbReference type="AlphaFoldDB" id="A0A231H4X9"/>
<keyword evidence="2" id="KW-1185">Reference proteome</keyword>
<dbReference type="EMBL" id="NGAF01000008">
    <property type="protein sequence ID" value="OXR43887.1"/>
    <property type="molecule type" value="Genomic_DNA"/>
</dbReference>
<proteinExistence type="predicted"/>
<comment type="caution">
    <text evidence="1">The sequence shown here is derived from an EMBL/GenBank/DDBJ whole genome shotgun (WGS) entry which is preliminary data.</text>
</comment>